<evidence type="ECO:0000313" key="2">
    <source>
        <dbReference type="EMBL" id="CAH0364345.1"/>
    </source>
</evidence>
<feature type="compositionally biased region" description="Pro residues" evidence="1">
    <location>
        <begin position="9"/>
        <end position="23"/>
    </location>
</feature>
<evidence type="ECO:0000313" key="3">
    <source>
        <dbReference type="Proteomes" id="UP000789595"/>
    </source>
</evidence>
<gene>
    <name evidence="2" type="ORF">PECAL_1P07020</name>
</gene>
<keyword evidence="3" id="KW-1185">Reference proteome</keyword>
<protein>
    <submittedName>
        <fullName evidence="2">Uncharacterized protein</fullName>
    </submittedName>
</protein>
<feature type="region of interest" description="Disordered" evidence="1">
    <location>
        <begin position="138"/>
        <end position="201"/>
    </location>
</feature>
<evidence type="ECO:0000256" key="1">
    <source>
        <dbReference type="SAM" id="MobiDB-lite"/>
    </source>
</evidence>
<organism evidence="2 3">
    <name type="scientific">Pelagomonas calceolata</name>
    <dbReference type="NCBI Taxonomy" id="35677"/>
    <lineage>
        <taxon>Eukaryota</taxon>
        <taxon>Sar</taxon>
        <taxon>Stramenopiles</taxon>
        <taxon>Ochrophyta</taxon>
        <taxon>Pelagophyceae</taxon>
        <taxon>Pelagomonadales</taxon>
        <taxon>Pelagomonadaceae</taxon>
        <taxon>Pelagomonas</taxon>
    </lineage>
</organism>
<dbReference type="Proteomes" id="UP000789595">
    <property type="component" value="Unassembled WGS sequence"/>
</dbReference>
<reference evidence="2" key="1">
    <citation type="submission" date="2021-11" db="EMBL/GenBank/DDBJ databases">
        <authorList>
            <consortium name="Genoscope - CEA"/>
            <person name="William W."/>
        </authorList>
    </citation>
    <scope>NUCLEOTIDE SEQUENCE</scope>
</reference>
<proteinExistence type="predicted"/>
<name>A0A8J2WT25_9STRA</name>
<feature type="region of interest" description="Disordered" evidence="1">
    <location>
        <begin position="1"/>
        <end position="25"/>
    </location>
</feature>
<comment type="caution">
    <text evidence="2">The sequence shown here is derived from an EMBL/GenBank/DDBJ whole genome shotgun (WGS) entry which is preliminary data.</text>
</comment>
<accession>A0A8J2WT25</accession>
<dbReference type="EMBL" id="CAKKNE010000001">
    <property type="protein sequence ID" value="CAH0364345.1"/>
    <property type="molecule type" value="Genomic_DNA"/>
</dbReference>
<sequence length="299" mass="33681">MAHVLAEAPAPPVRAPTPAPQPRPRIYEGHAIDAALEQRLSLDAKRRSALDKREALIIRALAAVKRREAAVAERERRLDARTEALDRRERILRAREDTEARRAKRLEDATMSADPRLPEIAKRLEAVEKLVDETAEVVSPSKEEEAQWRKRAKRRAATPTYDTPQSRQKQVEGYLNKKAYLKKSGRPRTAPPKKTGREPPHLDDMAVAREICRSLDVLSRETGESREAWRTKIFGASPPPKRQVSVTMPVASAPFAVAETCRQAVMSVDTLPGGPQAPRDVDRARLEETLRGRLRRARM</sequence>
<dbReference type="AlphaFoldDB" id="A0A8J2WT25"/>